<dbReference type="GO" id="GO:0008932">
    <property type="term" value="F:lytic endotransglycosylase activity"/>
    <property type="evidence" value="ECO:0007669"/>
    <property type="project" value="UniProtKB-UniRule"/>
</dbReference>
<comment type="similarity">
    <text evidence="7">Belongs to the transglycosylase MltG family.</text>
</comment>
<evidence type="ECO:0000256" key="3">
    <source>
        <dbReference type="ARBA" id="ARBA00022989"/>
    </source>
</evidence>
<keyword evidence="5 7" id="KW-0456">Lyase</keyword>
<dbReference type="CDD" id="cd08010">
    <property type="entry name" value="MltG_like"/>
    <property type="match status" value="1"/>
</dbReference>
<dbReference type="STRING" id="309799.DICTH_0719"/>
<dbReference type="Gene3D" id="3.30.1490.480">
    <property type="entry name" value="Endolytic murein transglycosylase"/>
    <property type="match status" value="2"/>
</dbReference>
<dbReference type="HAMAP" id="MF_02065">
    <property type="entry name" value="MltG"/>
    <property type="match status" value="1"/>
</dbReference>
<dbReference type="HOGENOM" id="CLU_025574_2_2_0"/>
<dbReference type="Gene3D" id="3.30.160.60">
    <property type="entry name" value="Classic Zinc Finger"/>
    <property type="match status" value="1"/>
</dbReference>
<dbReference type="KEGG" id="dth:DICTH_0719"/>
<keyword evidence="7" id="KW-0997">Cell inner membrane</keyword>
<dbReference type="Pfam" id="PF02618">
    <property type="entry name" value="YceG"/>
    <property type="match status" value="1"/>
</dbReference>
<dbReference type="Proteomes" id="UP000001733">
    <property type="component" value="Chromosome"/>
</dbReference>
<evidence type="ECO:0000313" key="9">
    <source>
        <dbReference type="Proteomes" id="UP000001733"/>
    </source>
</evidence>
<evidence type="ECO:0000256" key="5">
    <source>
        <dbReference type="ARBA" id="ARBA00023239"/>
    </source>
</evidence>
<keyword evidence="2 7" id="KW-0812">Transmembrane</keyword>
<evidence type="ECO:0000256" key="6">
    <source>
        <dbReference type="ARBA" id="ARBA00023316"/>
    </source>
</evidence>
<dbReference type="InterPro" id="IPR003770">
    <property type="entry name" value="MLTG-like"/>
</dbReference>
<evidence type="ECO:0000256" key="1">
    <source>
        <dbReference type="ARBA" id="ARBA00022475"/>
    </source>
</evidence>
<dbReference type="AlphaFoldDB" id="B5YDI0"/>
<evidence type="ECO:0000313" key="8">
    <source>
        <dbReference type="EMBL" id="ACI19656.1"/>
    </source>
</evidence>
<dbReference type="GO" id="GO:0071555">
    <property type="term" value="P:cell wall organization"/>
    <property type="evidence" value="ECO:0007669"/>
    <property type="project" value="UniProtKB-KW"/>
</dbReference>
<accession>B5YDI0</accession>
<feature type="transmembrane region" description="Helical" evidence="7">
    <location>
        <begin position="21"/>
        <end position="42"/>
    </location>
</feature>
<dbReference type="EMBL" id="CP001146">
    <property type="protein sequence ID" value="ACI19656.1"/>
    <property type="molecule type" value="Genomic_DNA"/>
</dbReference>
<protein>
    <recommendedName>
        <fullName evidence="7">Endolytic murein transglycosylase</fullName>
        <ecNumber evidence="7">4.2.2.29</ecNumber>
    </recommendedName>
    <alternativeName>
        <fullName evidence="7">Peptidoglycan lytic transglycosylase</fullName>
    </alternativeName>
    <alternativeName>
        <fullName evidence="7">Peptidoglycan polymerization terminase</fullName>
    </alternativeName>
</protein>
<evidence type="ECO:0000256" key="7">
    <source>
        <dbReference type="HAMAP-Rule" id="MF_02065"/>
    </source>
</evidence>
<reference evidence="8 9" key="1">
    <citation type="journal article" date="2014" name="Genome Announc.">
        <title>Complete Genome Sequence of the Extreme Thermophile Dictyoglomus thermophilum H-6-12.</title>
        <authorList>
            <person name="Coil D.A."/>
            <person name="Badger J.H."/>
            <person name="Forberger H.C."/>
            <person name="Riggs F."/>
            <person name="Madupu R."/>
            <person name="Fedorova N."/>
            <person name="Ward N."/>
            <person name="Robb F.T."/>
            <person name="Eisen J.A."/>
        </authorList>
    </citation>
    <scope>NUCLEOTIDE SEQUENCE [LARGE SCALE GENOMIC DNA]</scope>
    <source>
        <strain evidence="9">ATCC 35947 / DSM 3960 / H-6-12</strain>
    </source>
</reference>
<evidence type="ECO:0000256" key="4">
    <source>
        <dbReference type="ARBA" id="ARBA00023136"/>
    </source>
</evidence>
<evidence type="ECO:0000256" key="2">
    <source>
        <dbReference type="ARBA" id="ARBA00022692"/>
    </source>
</evidence>
<keyword evidence="6 7" id="KW-0961">Cell wall biogenesis/degradation</keyword>
<comment type="catalytic activity">
    <reaction evidence="7">
        <text>a peptidoglycan chain = a peptidoglycan chain with N-acetyl-1,6-anhydromuramyl-[peptide] at the reducing end + a peptidoglycan chain with N-acetylglucosamine at the non-reducing end.</text>
        <dbReference type="EC" id="4.2.2.29"/>
    </reaction>
</comment>
<comment type="function">
    <text evidence="7">Functions as a peptidoglycan terminase that cleaves nascent peptidoglycan strands endolytically to terminate their elongation.</text>
</comment>
<dbReference type="PANTHER" id="PTHR30518:SF2">
    <property type="entry name" value="ENDOLYTIC MUREIN TRANSGLYCOSYLASE"/>
    <property type="match status" value="1"/>
</dbReference>
<dbReference type="PaxDb" id="309799-DICTH_0719"/>
<dbReference type="NCBIfam" id="TIGR00247">
    <property type="entry name" value="endolytic transglycosylase MltG"/>
    <property type="match status" value="1"/>
</dbReference>
<keyword evidence="3 7" id="KW-1133">Transmembrane helix</keyword>
<keyword evidence="1 7" id="KW-1003">Cell membrane</keyword>
<organism evidence="8 9">
    <name type="scientific">Dictyoglomus thermophilum (strain ATCC 35947 / DSM 3960 / H-6-12)</name>
    <dbReference type="NCBI Taxonomy" id="309799"/>
    <lineage>
        <taxon>Bacteria</taxon>
        <taxon>Pseudomonadati</taxon>
        <taxon>Dictyoglomota</taxon>
        <taxon>Dictyoglomia</taxon>
        <taxon>Dictyoglomales</taxon>
        <taxon>Dictyoglomaceae</taxon>
        <taxon>Dictyoglomus</taxon>
    </lineage>
</organism>
<feature type="site" description="Important for catalytic activity" evidence="7">
    <location>
        <position position="246"/>
    </location>
</feature>
<proteinExistence type="inferred from homology"/>
<name>B5YDI0_DICT6</name>
<dbReference type="EC" id="4.2.2.29" evidence="7"/>
<keyword evidence="9" id="KW-1185">Reference proteome</keyword>
<dbReference type="eggNOG" id="COG1559">
    <property type="taxonomic scope" value="Bacteria"/>
</dbReference>
<dbReference type="GO" id="GO:0009252">
    <property type="term" value="P:peptidoglycan biosynthetic process"/>
    <property type="evidence" value="ECO:0007669"/>
    <property type="project" value="UniProtKB-UniRule"/>
</dbReference>
<comment type="subcellular location">
    <subcellularLocation>
        <location evidence="7">Cell inner membrane</location>
        <topology evidence="7">Single-pass membrane protein</topology>
    </subcellularLocation>
</comment>
<sequence length="357" mass="41274">MRHSRKKKSGRKRIGKKKINNYSLYFLLIVSLIFFIGFLFYLDLTAPKSKIRRDIEVYIPEGSSAYKIADILFDNGLIKSKKIFIVTTKLLGKEKELKSGYYLLSPSYSIFDILDAITQGKGVRVKVTIPEGSSLKDIANILSEKLNLSVERFIKLCNDKDFINSVIRDYKDFLGSHEDIKTLEGYLFSSTYYFNKGVKEEDVIRFLVKSFFYQVRNNIPEYKDRLKALNLSFKDWIILASIVEKEAKVNEEKPLIAGVFINRLRKGYKLQSCATVEYIYGFKKPVLLYKDLEVDSPYNTYIYYGLPPSPICSPSLESLKAVLYPQGDYLFFVAKGDGTHFFTKTYEEHLKVQGMKK</sequence>
<keyword evidence="4 7" id="KW-0472">Membrane</keyword>
<dbReference type="PANTHER" id="PTHR30518">
    <property type="entry name" value="ENDOLYTIC MUREIN TRANSGLYCOSYLASE"/>
    <property type="match status" value="1"/>
</dbReference>
<gene>
    <name evidence="7" type="primary">mltG</name>
    <name evidence="8" type="ordered locus">DICTH_0719</name>
</gene>
<dbReference type="GO" id="GO:0005886">
    <property type="term" value="C:plasma membrane"/>
    <property type="evidence" value="ECO:0007669"/>
    <property type="project" value="UniProtKB-SubCell"/>
</dbReference>